<reference evidence="4" key="1">
    <citation type="journal article" date="2015" name="Proc. Natl. Acad. Sci. U.S.A.">
        <title>Genome sequencing of adzuki bean (Vigna angularis) provides insight into high starch and low fat accumulation and domestication.</title>
        <authorList>
            <person name="Yang K."/>
            <person name="Tian Z."/>
            <person name="Chen C."/>
            <person name="Luo L."/>
            <person name="Zhao B."/>
            <person name="Wang Z."/>
            <person name="Yu L."/>
            <person name="Li Y."/>
            <person name="Sun Y."/>
            <person name="Li W."/>
            <person name="Chen Y."/>
            <person name="Li Y."/>
            <person name="Zhang Y."/>
            <person name="Ai D."/>
            <person name="Zhao J."/>
            <person name="Shang C."/>
            <person name="Ma Y."/>
            <person name="Wu B."/>
            <person name="Wang M."/>
            <person name="Gao L."/>
            <person name="Sun D."/>
            <person name="Zhang P."/>
            <person name="Guo F."/>
            <person name="Wang W."/>
            <person name="Li Y."/>
            <person name="Wang J."/>
            <person name="Varshney R.K."/>
            <person name="Wang J."/>
            <person name="Ling H.Q."/>
            <person name="Wan P."/>
        </authorList>
    </citation>
    <scope>NUCLEOTIDE SEQUENCE</scope>
    <source>
        <strain evidence="4">cv. Jingnong 6</strain>
    </source>
</reference>
<evidence type="ECO:0000256" key="1">
    <source>
        <dbReference type="SAM" id="Coils"/>
    </source>
</evidence>
<protein>
    <submittedName>
        <fullName evidence="3">Uncharacterized protein</fullName>
    </submittedName>
</protein>
<evidence type="ECO:0000256" key="2">
    <source>
        <dbReference type="SAM" id="MobiDB-lite"/>
    </source>
</evidence>
<gene>
    <name evidence="3" type="ORF">LR48_Vigan397s000400</name>
</gene>
<feature type="compositionally biased region" description="Polar residues" evidence="2">
    <location>
        <begin position="130"/>
        <end position="143"/>
    </location>
</feature>
<organism evidence="3 4">
    <name type="scientific">Phaseolus angularis</name>
    <name type="common">Azuki bean</name>
    <name type="synonym">Vigna angularis</name>
    <dbReference type="NCBI Taxonomy" id="3914"/>
    <lineage>
        <taxon>Eukaryota</taxon>
        <taxon>Viridiplantae</taxon>
        <taxon>Streptophyta</taxon>
        <taxon>Embryophyta</taxon>
        <taxon>Tracheophyta</taxon>
        <taxon>Spermatophyta</taxon>
        <taxon>Magnoliopsida</taxon>
        <taxon>eudicotyledons</taxon>
        <taxon>Gunneridae</taxon>
        <taxon>Pentapetalae</taxon>
        <taxon>rosids</taxon>
        <taxon>fabids</taxon>
        <taxon>Fabales</taxon>
        <taxon>Fabaceae</taxon>
        <taxon>Papilionoideae</taxon>
        <taxon>50 kb inversion clade</taxon>
        <taxon>NPAAA clade</taxon>
        <taxon>indigoferoid/millettioid clade</taxon>
        <taxon>Phaseoleae</taxon>
        <taxon>Vigna</taxon>
    </lineage>
</organism>
<feature type="compositionally biased region" description="Basic and acidic residues" evidence="2">
    <location>
        <begin position="9"/>
        <end position="19"/>
    </location>
</feature>
<feature type="coiled-coil region" evidence="1">
    <location>
        <begin position="177"/>
        <end position="211"/>
    </location>
</feature>
<name>A0A0L9T904_PHAAN</name>
<dbReference type="EMBL" id="KQ258368">
    <property type="protein sequence ID" value="KOM27090.1"/>
    <property type="molecule type" value="Genomic_DNA"/>
</dbReference>
<feature type="region of interest" description="Disordered" evidence="2">
    <location>
        <begin position="124"/>
        <end position="143"/>
    </location>
</feature>
<dbReference type="AlphaFoldDB" id="A0A0L9T904"/>
<dbReference type="Gramene" id="KOM27090">
    <property type="protein sequence ID" value="KOM27090"/>
    <property type="gene ID" value="LR48_Vigan397s000400"/>
</dbReference>
<feature type="region of interest" description="Disordered" evidence="2">
    <location>
        <begin position="1"/>
        <end position="36"/>
    </location>
</feature>
<evidence type="ECO:0000313" key="4">
    <source>
        <dbReference type="Proteomes" id="UP000053144"/>
    </source>
</evidence>
<proteinExistence type="predicted"/>
<keyword evidence="1" id="KW-0175">Coiled coil</keyword>
<evidence type="ECO:0000313" key="3">
    <source>
        <dbReference type="EMBL" id="KOM27090.1"/>
    </source>
</evidence>
<dbReference type="Proteomes" id="UP000053144">
    <property type="component" value="Unassembled WGS sequence"/>
</dbReference>
<sequence length="287" mass="32012">MDPCPILHCHPESAEEKGRSSNAEAPRDSSAGVHREITTILSSESAFLYGNVVVENPKNPSPSSPNVIGYDWASHDKIINCLEHDDFDSRVFDIMGRKGHVRDWFRIMSESKPGSVRDVQRAAKGVSGEKATNSPQIDRSSSPDVTVIEERDMWSSAFNLGHQIVFNMDESKKKRTDAELKKEHDQFADELEMLRKEAFDHKRVITSLREERDTLLLTTAADNGGDGKDVYQGHLVSLSEIPEGALLESKPAETEENVVAETPIIREIRKEDPVVPSTNVVDVVHVE</sequence>
<accession>A0A0L9T904</accession>